<sequence>MKGYHKNFKLDIDDTLVIRNKINDYFKTYDFEQLAVGNDTIFFFKKPSFLNSWEDNPLNWEMEIEVHFSKNNKALITHRVNHNNILTSKAFSELFENFLLNLNYFLVDNRDFKDVNTQALKVAKEKLYKYYALIITGILLGYLSGILLANSTEIALFRIIGVVMGGIMTEKLVNSYLSNKVYTIHKT</sequence>
<feature type="transmembrane region" description="Helical" evidence="1">
    <location>
        <begin position="155"/>
        <end position="173"/>
    </location>
</feature>
<keyword evidence="1" id="KW-0472">Membrane</keyword>
<dbReference type="Proteomes" id="UP000290608">
    <property type="component" value="Unassembled WGS sequence"/>
</dbReference>
<keyword evidence="1" id="KW-1133">Transmembrane helix</keyword>
<dbReference type="RefSeq" id="WP_073100565.1">
    <property type="nucleotide sequence ID" value="NZ_QOVL01000022.1"/>
</dbReference>
<evidence type="ECO:0000256" key="1">
    <source>
        <dbReference type="SAM" id="Phobius"/>
    </source>
</evidence>
<dbReference type="AlphaFoldDB" id="A0A4Q0PEV3"/>
<comment type="caution">
    <text evidence="2">The sequence shown here is derived from an EMBL/GenBank/DDBJ whole genome shotgun (WGS) entry which is preliminary data.</text>
</comment>
<protein>
    <submittedName>
        <fullName evidence="2">Uncharacterized protein</fullName>
    </submittedName>
</protein>
<gene>
    <name evidence="2" type="ORF">DSL99_3495</name>
</gene>
<reference evidence="2 3" key="1">
    <citation type="submission" date="2018-07" db="EMBL/GenBank/DDBJ databases">
        <title>Leeuwenhoekiella genomics.</title>
        <authorList>
            <person name="Tahon G."/>
            <person name="Willems A."/>
        </authorList>
    </citation>
    <scope>NUCLEOTIDE SEQUENCE [LARGE SCALE GENOMIC DNA]</scope>
    <source>
        <strain evidence="2 3">LMG 1345</strain>
    </source>
</reference>
<keyword evidence="1" id="KW-0812">Transmembrane</keyword>
<name>A0A4Q0PEV3_9FLAO</name>
<evidence type="ECO:0000313" key="3">
    <source>
        <dbReference type="Proteomes" id="UP000290608"/>
    </source>
</evidence>
<dbReference type="EMBL" id="QOVL01000022">
    <property type="protein sequence ID" value="RXG25460.1"/>
    <property type="molecule type" value="Genomic_DNA"/>
</dbReference>
<feature type="transmembrane region" description="Helical" evidence="1">
    <location>
        <begin position="130"/>
        <end position="149"/>
    </location>
</feature>
<proteinExistence type="predicted"/>
<organism evidence="2 3">
    <name type="scientific">Leeuwenhoekiella marinoflava</name>
    <dbReference type="NCBI Taxonomy" id="988"/>
    <lineage>
        <taxon>Bacteria</taxon>
        <taxon>Pseudomonadati</taxon>
        <taxon>Bacteroidota</taxon>
        <taxon>Flavobacteriia</taxon>
        <taxon>Flavobacteriales</taxon>
        <taxon>Flavobacteriaceae</taxon>
        <taxon>Leeuwenhoekiella</taxon>
    </lineage>
</organism>
<evidence type="ECO:0000313" key="2">
    <source>
        <dbReference type="EMBL" id="RXG25460.1"/>
    </source>
</evidence>
<accession>A0A4Q0PEV3</accession>
<dbReference type="STRING" id="1122159.SAMN02745246_03591"/>